<dbReference type="AlphaFoldDB" id="A0A7X0HDM7"/>
<protein>
    <submittedName>
        <fullName evidence="1">Uncharacterized protein</fullName>
    </submittedName>
</protein>
<sequence>MRTDLFLPPQPAPSYVPAPFEGLVLRPERVERIGDHRWSVWVGADQLVDREWEGGRRGFLADSEANAELTELLWQRHWDFGVVGSLVLGAAEIRVLRTGGRGAGTVQVEAPEVLDGVQRLGVLRCAVEDGFPRDCLERALVRVELVTGPAVGIVRGELDAEDRRRNPATAQDELIRDPNLLRVMRQFRADGVRFAVRRGEVREPYDAEGDGRCVTVEEATSALACLAPGARLEVAHAAADAAGRERLWADRGGEAYRVVFNDGTQALGVLRAVEIARRVRGVVARMGRGKRYGHAHLWRDVPQLAVWAVGRQLPLVDLHKEARGPGAVDWDALVQERLEGLTVGVAEGLRTAYAAIRPTGESGRRLRHETVRGLAFWEELLDAYGSYGDAAALDSL</sequence>
<organism evidence="1 2">
    <name type="scientific">Streptomyces candidus</name>
    <dbReference type="NCBI Taxonomy" id="67283"/>
    <lineage>
        <taxon>Bacteria</taxon>
        <taxon>Bacillati</taxon>
        <taxon>Actinomycetota</taxon>
        <taxon>Actinomycetes</taxon>
        <taxon>Kitasatosporales</taxon>
        <taxon>Streptomycetaceae</taxon>
        <taxon>Streptomyces</taxon>
    </lineage>
</organism>
<accession>A0A7X0HDM7</accession>
<proteinExistence type="predicted"/>
<comment type="caution">
    <text evidence="1">The sequence shown here is derived from an EMBL/GenBank/DDBJ whole genome shotgun (WGS) entry which is preliminary data.</text>
</comment>
<reference evidence="1 2" key="1">
    <citation type="submission" date="2020-08" db="EMBL/GenBank/DDBJ databases">
        <title>Genomic Encyclopedia of Type Strains, Phase IV (KMG-IV): sequencing the most valuable type-strain genomes for metagenomic binning, comparative biology and taxonomic classification.</title>
        <authorList>
            <person name="Goeker M."/>
        </authorList>
    </citation>
    <scope>NUCLEOTIDE SEQUENCE [LARGE SCALE GENOMIC DNA]</scope>
    <source>
        <strain evidence="1 2">DSM 40141</strain>
    </source>
</reference>
<evidence type="ECO:0000313" key="1">
    <source>
        <dbReference type="EMBL" id="MBB6435669.1"/>
    </source>
</evidence>
<evidence type="ECO:0000313" key="2">
    <source>
        <dbReference type="Proteomes" id="UP000540423"/>
    </source>
</evidence>
<keyword evidence="2" id="KW-1185">Reference proteome</keyword>
<gene>
    <name evidence="1" type="ORF">HNQ79_002126</name>
</gene>
<dbReference type="Proteomes" id="UP000540423">
    <property type="component" value="Unassembled WGS sequence"/>
</dbReference>
<dbReference type="EMBL" id="JACHEM010000004">
    <property type="protein sequence ID" value="MBB6435669.1"/>
    <property type="molecule type" value="Genomic_DNA"/>
</dbReference>
<name>A0A7X0HDM7_9ACTN</name>
<dbReference type="RefSeq" id="WP_185029366.1">
    <property type="nucleotide sequence ID" value="NZ_BNBN01000007.1"/>
</dbReference>